<evidence type="ECO:0000313" key="1">
    <source>
        <dbReference type="EMBL" id="SIO27604.1"/>
    </source>
</evidence>
<gene>
    <name evidence="1" type="ORF">SAMN05444165_1854</name>
</gene>
<name>A0A1N6I6H0_9BURK</name>
<dbReference type="EMBL" id="FSRU01000001">
    <property type="protein sequence ID" value="SIO27604.1"/>
    <property type="molecule type" value="Genomic_DNA"/>
</dbReference>
<proteinExistence type="predicted"/>
<sequence>MFAGWCRGTQRLCRCQAVMTLRVSSVTMLERGHHERNAGVGMKIAFHFNADDQSLTDDYGTSIVRRVFRSLLGRRGLRIDSRILLGDLRLHELTISRANMILSEYGLVPEITRTLATQMLLDSRNSSYCTLTRKSAQTILTHNIFAVYLKNVNFWQTKHLDNHLRRFQSYIGALEINDNDPLHICLYRHQLIESYHIKGRKLDIIADSDDDEEISGSVIFRLMRLGFDSVRIKHVLTY</sequence>
<reference evidence="1 2" key="1">
    <citation type="submission" date="2016-11" db="EMBL/GenBank/DDBJ databases">
        <authorList>
            <person name="Jaros S."/>
            <person name="Januszkiewicz K."/>
            <person name="Wedrychowicz H."/>
        </authorList>
    </citation>
    <scope>NUCLEOTIDE SEQUENCE [LARGE SCALE GENOMIC DNA]</scope>
    <source>
        <strain evidence="1 2">GAS95</strain>
    </source>
</reference>
<keyword evidence="2" id="KW-1185">Reference proteome</keyword>
<organism evidence="1 2">
    <name type="scientific">Paraburkholderia phenazinium</name>
    <dbReference type="NCBI Taxonomy" id="60549"/>
    <lineage>
        <taxon>Bacteria</taxon>
        <taxon>Pseudomonadati</taxon>
        <taxon>Pseudomonadota</taxon>
        <taxon>Betaproteobacteria</taxon>
        <taxon>Burkholderiales</taxon>
        <taxon>Burkholderiaceae</taxon>
        <taxon>Paraburkholderia</taxon>
    </lineage>
</organism>
<dbReference type="Proteomes" id="UP000185151">
    <property type="component" value="Unassembled WGS sequence"/>
</dbReference>
<evidence type="ECO:0000313" key="2">
    <source>
        <dbReference type="Proteomes" id="UP000185151"/>
    </source>
</evidence>
<protein>
    <submittedName>
        <fullName evidence="1">Uncharacterized protein</fullName>
    </submittedName>
</protein>
<dbReference type="AlphaFoldDB" id="A0A1N6I6H0"/>
<accession>A0A1N6I6H0</accession>